<accession>A0A4Q9MXY1</accession>
<evidence type="ECO:0000256" key="2">
    <source>
        <dbReference type="ARBA" id="ARBA00004604"/>
    </source>
</evidence>
<comment type="subcellular location">
    <subcellularLocation>
        <location evidence="2">Nucleus</location>
        <location evidence="2">Nucleolus</location>
    </subcellularLocation>
</comment>
<name>A0A4Q9MXY1_9APHY</name>
<feature type="region of interest" description="Disordered" evidence="6">
    <location>
        <begin position="1"/>
        <end position="40"/>
    </location>
</feature>
<keyword evidence="5" id="KW-0539">Nucleus</keyword>
<dbReference type="Proteomes" id="UP000292957">
    <property type="component" value="Unassembled WGS sequence"/>
</dbReference>
<evidence type="ECO:0000313" key="7">
    <source>
        <dbReference type="EMBL" id="TBU32377.1"/>
    </source>
</evidence>
<dbReference type="PANTHER" id="PTHR13243:SF1">
    <property type="entry name" value="NUCLEOLAR PROTEIN 16"/>
    <property type="match status" value="1"/>
</dbReference>
<feature type="compositionally biased region" description="Basic and acidic residues" evidence="6">
    <location>
        <begin position="74"/>
        <end position="86"/>
    </location>
</feature>
<feature type="region of interest" description="Disordered" evidence="6">
    <location>
        <begin position="65"/>
        <end position="109"/>
    </location>
</feature>
<dbReference type="OrthoDB" id="285729at2759"/>
<evidence type="ECO:0000256" key="4">
    <source>
        <dbReference type="ARBA" id="ARBA00015522"/>
    </source>
</evidence>
<gene>
    <name evidence="7" type="ORF">BD311DRAFT_655065</name>
</gene>
<dbReference type="PANTHER" id="PTHR13243">
    <property type="entry name" value="HSPC111 PROTEIN-RELATED"/>
    <property type="match status" value="1"/>
</dbReference>
<proteinExistence type="inferred from homology"/>
<dbReference type="EMBL" id="ML143395">
    <property type="protein sequence ID" value="TBU32377.1"/>
    <property type="molecule type" value="Genomic_DNA"/>
</dbReference>
<sequence>MANPRQRRKTRSGSHKPVQHSKRAKKLQKKQPPIRGPQVLQEAWDARKTVRQNYEALGLVASLNPIASGGTERAQAKRADDKEAPARLEAPSSMSTRPAGTNGVPKGFGKIIRDAEGNVVDVQLAVDEEVDEAATEGEGVDEGVPDPRGNAQLAGWVEVGSDPKKAQGPPSTAGTPLEQLSEARAGPVPRHTSKGEHATLQRLIAKHGEDVEAMARDVKLNVDQRTAGELKRAIRKAGGSAALGRAG</sequence>
<evidence type="ECO:0000256" key="3">
    <source>
        <dbReference type="ARBA" id="ARBA00008479"/>
    </source>
</evidence>
<protein>
    <recommendedName>
        <fullName evidence="4">Nucleolar protein 16</fullName>
    </recommendedName>
</protein>
<evidence type="ECO:0000256" key="6">
    <source>
        <dbReference type="SAM" id="MobiDB-lite"/>
    </source>
</evidence>
<feature type="region of interest" description="Disordered" evidence="6">
    <location>
        <begin position="128"/>
        <end position="196"/>
    </location>
</feature>
<dbReference type="GO" id="GO:0005730">
    <property type="term" value="C:nucleolus"/>
    <property type="evidence" value="ECO:0007669"/>
    <property type="project" value="UniProtKB-SubCell"/>
</dbReference>
<dbReference type="GO" id="GO:0042273">
    <property type="term" value="P:ribosomal large subunit biogenesis"/>
    <property type="evidence" value="ECO:0007669"/>
    <property type="project" value="TreeGrafter"/>
</dbReference>
<organism evidence="7">
    <name type="scientific">Dichomitus squalens</name>
    <dbReference type="NCBI Taxonomy" id="114155"/>
    <lineage>
        <taxon>Eukaryota</taxon>
        <taxon>Fungi</taxon>
        <taxon>Dikarya</taxon>
        <taxon>Basidiomycota</taxon>
        <taxon>Agaricomycotina</taxon>
        <taxon>Agaricomycetes</taxon>
        <taxon>Polyporales</taxon>
        <taxon>Polyporaceae</taxon>
        <taxon>Dichomitus</taxon>
    </lineage>
</organism>
<feature type="compositionally biased region" description="Acidic residues" evidence="6">
    <location>
        <begin position="128"/>
        <end position="144"/>
    </location>
</feature>
<dbReference type="AlphaFoldDB" id="A0A4Q9MXY1"/>
<comment type="similarity">
    <text evidence="3">Belongs to the NOP16 family.</text>
</comment>
<dbReference type="Pfam" id="PF09420">
    <property type="entry name" value="Nop16"/>
    <property type="match status" value="1"/>
</dbReference>
<comment type="function">
    <text evidence="1">Involved in the biogenesis of the 60S ribosomal subunit.</text>
</comment>
<evidence type="ECO:0000256" key="1">
    <source>
        <dbReference type="ARBA" id="ARBA00002889"/>
    </source>
</evidence>
<feature type="compositionally biased region" description="Basic residues" evidence="6">
    <location>
        <begin position="1"/>
        <end position="29"/>
    </location>
</feature>
<reference evidence="7" key="1">
    <citation type="submission" date="2019-01" db="EMBL/GenBank/DDBJ databases">
        <title>Draft genome sequences of three monokaryotic isolates of the white-rot basidiomycete fungus Dichomitus squalens.</title>
        <authorList>
            <consortium name="DOE Joint Genome Institute"/>
            <person name="Lopez S.C."/>
            <person name="Andreopoulos B."/>
            <person name="Pangilinan J."/>
            <person name="Lipzen A."/>
            <person name="Riley R."/>
            <person name="Ahrendt S."/>
            <person name="Ng V."/>
            <person name="Barry K."/>
            <person name="Daum C."/>
            <person name="Grigoriev I.V."/>
            <person name="Hilden K.S."/>
            <person name="Makela M.R."/>
            <person name="de Vries R.P."/>
        </authorList>
    </citation>
    <scope>NUCLEOTIDE SEQUENCE [LARGE SCALE GENOMIC DNA]</scope>
    <source>
        <strain evidence="7">OM18370.1</strain>
    </source>
</reference>
<evidence type="ECO:0000256" key="5">
    <source>
        <dbReference type="ARBA" id="ARBA00023242"/>
    </source>
</evidence>
<dbReference type="InterPro" id="IPR019002">
    <property type="entry name" value="Ribosome_biogenesis_Nop16"/>
</dbReference>